<feature type="active site" description="Cysteine sulfenic acid (-SOH) intermediate; for peroxidase activity" evidence="7">
    <location>
        <position position="50"/>
    </location>
</feature>
<dbReference type="EMBL" id="LN835307">
    <property type="protein sequence ID" value="CRH01537.1"/>
    <property type="molecule type" value="Genomic_DNA"/>
</dbReference>
<dbReference type="GO" id="GO:0008379">
    <property type="term" value="F:thioredoxin peroxidase activity"/>
    <property type="evidence" value="ECO:0007669"/>
    <property type="project" value="TreeGrafter"/>
</dbReference>
<name>A0A1J1H990_PLARL</name>
<dbReference type="KEGG" id="prel:PRELSG_1242100"/>
<dbReference type="Pfam" id="PF00578">
    <property type="entry name" value="AhpC-TSA"/>
    <property type="match status" value="1"/>
</dbReference>
<dbReference type="GO" id="GO:0042744">
    <property type="term" value="P:hydrogen peroxide catabolic process"/>
    <property type="evidence" value="ECO:0007669"/>
    <property type="project" value="TreeGrafter"/>
</dbReference>
<dbReference type="PIRSF" id="PIRSF000239">
    <property type="entry name" value="AHPC"/>
    <property type="match status" value="1"/>
</dbReference>
<dbReference type="PANTHER" id="PTHR10681:SF164">
    <property type="entry name" value="THIOREDOXIN PEROXIDASE 1"/>
    <property type="match status" value="1"/>
</dbReference>
<dbReference type="InterPro" id="IPR024706">
    <property type="entry name" value="Peroxiredoxin_AhpC-typ"/>
</dbReference>
<dbReference type="VEuPathDB" id="PlasmoDB:PRELSG_1242100"/>
<dbReference type="PANTHER" id="PTHR10681">
    <property type="entry name" value="THIOREDOXIN PEROXIDASE"/>
    <property type="match status" value="1"/>
</dbReference>
<keyword evidence="6 9" id="KW-0575">Peroxidase</keyword>
<keyword evidence="5 6" id="KW-0676">Redox-active center</keyword>
<comment type="similarity">
    <text evidence="6">Belongs to the peroxiredoxin family.</text>
</comment>
<proteinExistence type="inferred from homology"/>
<dbReference type="GeneID" id="39737665"/>
<accession>A0A1J1H990</accession>
<evidence type="ECO:0000256" key="3">
    <source>
        <dbReference type="ARBA" id="ARBA00023002"/>
    </source>
</evidence>
<dbReference type="RefSeq" id="XP_028534537.1">
    <property type="nucleotide sequence ID" value="XM_028678227.1"/>
</dbReference>
<feature type="domain" description="Thioredoxin" evidence="8">
    <location>
        <begin position="3"/>
        <end position="162"/>
    </location>
</feature>
<evidence type="ECO:0000259" key="8">
    <source>
        <dbReference type="PROSITE" id="PS51352"/>
    </source>
</evidence>
<evidence type="ECO:0000256" key="6">
    <source>
        <dbReference type="PIRNR" id="PIRNR000239"/>
    </source>
</evidence>
<dbReference type="SUPFAM" id="SSF52833">
    <property type="entry name" value="Thioredoxin-like"/>
    <property type="match status" value="1"/>
</dbReference>
<dbReference type="GO" id="GO:0005829">
    <property type="term" value="C:cytosol"/>
    <property type="evidence" value="ECO:0007669"/>
    <property type="project" value="TreeGrafter"/>
</dbReference>
<evidence type="ECO:0000256" key="1">
    <source>
        <dbReference type="ARBA" id="ARBA00004496"/>
    </source>
</evidence>
<evidence type="ECO:0000256" key="2">
    <source>
        <dbReference type="ARBA" id="ARBA00022490"/>
    </source>
</evidence>
<evidence type="ECO:0000256" key="7">
    <source>
        <dbReference type="PIRSR" id="PIRSR000239-1"/>
    </source>
</evidence>
<dbReference type="InterPro" id="IPR050217">
    <property type="entry name" value="Peroxiredoxin"/>
</dbReference>
<evidence type="ECO:0000256" key="4">
    <source>
        <dbReference type="ARBA" id="ARBA00023157"/>
    </source>
</evidence>
<dbReference type="CDD" id="cd03015">
    <property type="entry name" value="PRX_Typ2cys"/>
    <property type="match status" value="1"/>
</dbReference>
<keyword evidence="4" id="KW-1015">Disulfide bond</keyword>
<protein>
    <submittedName>
        <fullName evidence="9">Thioredoxin peroxidase 1, putative</fullName>
    </submittedName>
</protein>
<dbReference type="GO" id="GO:0006979">
    <property type="term" value="P:response to oxidative stress"/>
    <property type="evidence" value="ECO:0007669"/>
    <property type="project" value="TreeGrafter"/>
</dbReference>
<keyword evidence="2" id="KW-0963">Cytoplasm</keyword>
<keyword evidence="10" id="KW-1185">Reference proteome</keyword>
<comment type="subcellular location">
    <subcellularLocation>
        <location evidence="1">Cytoplasm</location>
    </subcellularLocation>
</comment>
<dbReference type="OrthoDB" id="185659at2759"/>
<organism evidence="9 10">
    <name type="scientific">Plasmodium relictum</name>
    <dbReference type="NCBI Taxonomy" id="85471"/>
    <lineage>
        <taxon>Eukaryota</taxon>
        <taxon>Sar</taxon>
        <taxon>Alveolata</taxon>
        <taxon>Apicomplexa</taxon>
        <taxon>Aconoidasida</taxon>
        <taxon>Haemosporida</taxon>
        <taxon>Plasmodiidae</taxon>
        <taxon>Plasmodium</taxon>
        <taxon>Plasmodium (Haemamoeba)</taxon>
    </lineage>
</organism>
<dbReference type="FunFam" id="3.40.30.10:FF:000002">
    <property type="entry name" value="Alkyl hydroperoxide reductase C"/>
    <property type="match status" value="1"/>
</dbReference>
<dbReference type="OMA" id="FWYPKDF"/>
<dbReference type="AlphaFoldDB" id="A0A1J1H990"/>
<dbReference type="GO" id="GO:0045454">
    <property type="term" value="P:cell redox homeostasis"/>
    <property type="evidence" value="ECO:0007669"/>
    <property type="project" value="TreeGrafter"/>
</dbReference>
<keyword evidence="6" id="KW-0049">Antioxidant</keyword>
<gene>
    <name evidence="9" type="primary">Trx-Px1</name>
    <name evidence="9" type="ORF">PRELSG_1242100</name>
</gene>
<dbReference type="InterPro" id="IPR000866">
    <property type="entry name" value="AhpC/TSA"/>
</dbReference>
<evidence type="ECO:0000313" key="9">
    <source>
        <dbReference type="EMBL" id="CRH01537.1"/>
    </source>
</evidence>
<dbReference type="InterPro" id="IPR019479">
    <property type="entry name" value="Peroxiredoxin_C"/>
</dbReference>
<sequence>MALNVGKEAPFFKAEALFGDNSFGEVSLTDFIDKKYVLLYFYPLDFTFVCPSEIIALDKALDSFKERNVELIGCSVDSKFTHLAWKKTPLSNGGIGNIRHTLLSDITKSISRDYNVLFNDSVALRAFFLIDKKGIIQHVLINNLAIGRSVDEILRIIDALQHHEKYGDVCPANWAKGKIAMKPSTEGVSDYLSKI</sequence>
<comment type="function">
    <text evidence="6">Thiol-specific peroxidase that catalyzes the reduction of hydrogen peroxide and organic hydroperoxides to water and alcohols, respectively.</text>
</comment>
<reference evidence="9 10" key="1">
    <citation type="submission" date="2015-04" db="EMBL/GenBank/DDBJ databases">
        <authorList>
            <consortium name="Pathogen Informatics"/>
        </authorList>
    </citation>
    <scope>NUCLEOTIDE SEQUENCE [LARGE SCALE GENOMIC DNA]</scope>
    <source>
        <strain evidence="9 10">SGS1</strain>
    </source>
</reference>
<evidence type="ECO:0000313" key="10">
    <source>
        <dbReference type="Proteomes" id="UP000220158"/>
    </source>
</evidence>
<dbReference type="Gene3D" id="3.40.30.10">
    <property type="entry name" value="Glutaredoxin"/>
    <property type="match status" value="1"/>
</dbReference>
<evidence type="ECO:0000256" key="5">
    <source>
        <dbReference type="ARBA" id="ARBA00023284"/>
    </source>
</evidence>
<dbReference type="Pfam" id="PF10417">
    <property type="entry name" value="1-cysPrx_C"/>
    <property type="match status" value="1"/>
</dbReference>
<dbReference type="PROSITE" id="PS51352">
    <property type="entry name" value="THIOREDOXIN_2"/>
    <property type="match status" value="1"/>
</dbReference>
<dbReference type="InterPro" id="IPR036249">
    <property type="entry name" value="Thioredoxin-like_sf"/>
</dbReference>
<dbReference type="GO" id="GO:0033554">
    <property type="term" value="P:cellular response to stress"/>
    <property type="evidence" value="ECO:0007669"/>
    <property type="project" value="TreeGrafter"/>
</dbReference>
<dbReference type="Proteomes" id="UP000220158">
    <property type="component" value="Chromosome 12"/>
</dbReference>
<keyword evidence="3 6" id="KW-0560">Oxidoreductase</keyword>
<dbReference type="InterPro" id="IPR013766">
    <property type="entry name" value="Thioredoxin_domain"/>
</dbReference>